<dbReference type="Proteomes" id="UP000290365">
    <property type="component" value="Chromosome"/>
</dbReference>
<accession>A0A4P6K032</accession>
<gene>
    <name evidence="1" type="ORF">EPA93_36290</name>
</gene>
<name>A0A4P6K032_KTERU</name>
<proteinExistence type="predicted"/>
<protein>
    <submittedName>
        <fullName evidence="1">Uncharacterized protein</fullName>
    </submittedName>
</protein>
<sequence length="83" mass="9865">MNEYSKSERKPSRQTILIVLDALSRAKIVQPIAHLVYEKEKLRETIRACETWLEHHKVAYHYDETCHMYVLDLPVERQEGTEP</sequence>
<keyword evidence="2" id="KW-1185">Reference proteome</keyword>
<reference evidence="1 2" key="1">
    <citation type="submission" date="2019-01" db="EMBL/GenBank/DDBJ databases">
        <title>Ktedonosporobacter rubrisoli SCAWS-G2.</title>
        <authorList>
            <person name="Huang Y."/>
            <person name="Yan B."/>
        </authorList>
    </citation>
    <scope>NUCLEOTIDE SEQUENCE [LARGE SCALE GENOMIC DNA]</scope>
    <source>
        <strain evidence="1 2">SCAWS-G2</strain>
    </source>
</reference>
<dbReference type="EMBL" id="CP035758">
    <property type="protein sequence ID" value="QBD81143.1"/>
    <property type="molecule type" value="Genomic_DNA"/>
</dbReference>
<dbReference type="RefSeq" id="WP_129892204.1">
    <property type="nucleotide sequence ID" value="NZ_CP035758.1"/>
</dbReference>
<dbReference type="AlphaFoldDB" id="A0A4P6K032"/>
<organism evidence="1 2">
    <name type="scientific">Ktedonosporobacter rubrisoli</name>
    <dbReference type="NCBI Taxonomy" id="2509675"/>
    <lineage>
        <taxon>Bacteria</taxon>
        <taxon>Bacillati</taxon>
        <taxon>Chloroflexota</taxon>
        <taxon>Ktedonobacteria</taxon>
        <taxon>Ktedonobacterales</taxon>
        <taxon>Ktedonosporobacteraceae</taxon>
        <taxon>Ktedonosporobacter</taxon>
    </lineage>
</organism>
<evidence type="ECO:0000313" key="1">
    <source>
        <dbReference type="EMBL" id="QBD81143.1"/>
    </source>
</evidence>
<dbReference type="KEGG" id="kbs:EPA93_36290"/>
<evidence type="ECO:0000313" key="2">
    <source>
        <dbReference type="Proteomes" id="UP000290365"/>
    </source>
</evidence>